<dbReference type="RefSeq" id="XP_003957079.1">
    <property type="nucleotide sequence ID" value="XM_003957030.1"/>
</dbReference>
<dbReference type="PANTHER" id="PTHR28142">
    <property type="entry name" value="MITOCHONDRIAL INNER MEMBRANE I-AAA PROTEASE SUPERCOMPLEX SUBUNIT MGR3-RELATED"/>
    <property type="match status" value="1"/>
</dbReference>
<keyword evidence="1" id="KW-1133">Transmembrane helix</keyword>
<feature type="transmembrane region" description="Helical" evidence="1">
    <location>
        <begin position="28"/>
        <end position="46"/>
    </location>
</feature>
<dbReference type="InterPro" id="IPR040201">
    <property type="entry name" value="Mrg3-like"/>
</dbReference>
<dbReference type="AlphaFoldDB" id="H2AU94"/>
<gene>
    <name evidence="2" type="primary">KAFR0D02960</name>
    <name evidence="2" type="ORF">KAFR_0D02960</name>
</gene>
<evidence type="ECO:0000313" key="3">
    <source>
        <dbReference type="Proteomes" id="UP000005220"/>
    </source>
</evidence>
<name>H2AU94_KAZAF</name>
<dbReference type="eggNOG" id="ENOG502QU02">
    <property type="taxonomic scope" value="Eukaryota"/>
</dbReference>
<sequence length="316" mass="36149">MFRVFKPRAYGRFVSSSVIKCGVPKPNWIVSASTIAIMGYGTWWYYYPHHKFPKTVANSLRYALWEEEKTKDFKKSLSFFVVALNECNKLNMDTLSDEYTGIEIKIAEMYEKLNLDQQAQDIYLSILEKLQGGIKSCTNITEKGRLLNKDLSILVKLCQKPNFISVNTKAAYLQYHINLAQDEIFESCSDLRTLMENTELPNIVASDKGSNLNKTIPNLSKYKAAIHPFKESFFVARDLLTEAYLNSNNTDRAIQSKMITIGWMILAGMPVGQVLLSQTNLASLLYMKSEDIEAELYKRRKDNVVIESAKEFGYET</sequence>
<dbReference type="EMBL" id="HE650824">
    <property type="protein sequence ID" value="CCF57944.1"/>
    <property type="molecule type" value="Genomic_DNA"/>
</dbReference>
<dbReference type="GeneID" id="13885902"/>
<dbReference type="GO" id="GO:0006515">
    <property type="term" value="P:protein quality control for misfolded or incompletely synthesized proteins"/>
    <property type="evidence" value="ECO:0007669"/>
    <property type="project" value="TreeGrafter"/>
</dbReference>
<keyword evidence="1" id="KW-0472">Membrane</keyword>
<dbReference type="GO" id="GO:0051787">
    <property type="term" value="F:misfolded protein binding"/>
    <property type="evidence" value="ECO:0007669"/>
    <property type="project" value="TreeGrafter"/>
</dbReference>
<evidence type="ECO:0000313" key="2">
    <source>
        <dbReference type="EMBL" id="CCF57944.1"/>
    </source>
</evidence>
<dbReference type="STRING" id="1071382.H2AU94"/>
<dbReference type="KEGG" id="kaf:KAFR_0D02960"/>
<dbReference type="Proteomes" id="UP000005220">
    <property type="component" value="Chromosome 4"/>
</dbReference>
<dbReference type="PANTHER" id="PTHR28142:SF1">
    <property type="entry name" value="MITOCHONDRIAL INNER MEMBRANE I-AAA PROTEASE SUPERCOMPLEX SUBUNIT MGR3-RELATED"/>
    <property type="match status" value="1"/>
</dbReference>
<keyword evidence="1" id="KW-0812">Transmembrane</keyword>
<dbReference type="InParanoid" id="H2AU94"/>
<dbReference type="HOGENOM" id="CLU_039436_0_0_1"/>
<dbReference type="GO" id="GO:0031942">
    <property type="term" value="C:i-AAA complex"/>
    <property type="evidence" value="ECO:0007669"/>
    <property type="project" value="TreeGrafter"/>
</dbReference>
<dbReference type="OrthoDB" id="10050400at2759"/>
<reference evidence="2 3" key="1">
    <citation type="journal article" date="2011" name="Proc. Natl. Acad. Sci. U.S.A.">
        <title>Evolutionary erosion of yeast sex chromosomes by mating-type switching accidents.</title>
        <authorList>
            <person name="Gordon J.L."/>
            <person name="Armisen D."/>
            <person name="Proux-Wera E."/>
            <person name="Oheigeartaigh S.S."/>
            <person name="Byrne K.P."/>
            <person name="Wolfe K.H."/>
        </authorList>
    </citation>
    <scope>NUCLEOTIDE SEQUENCE [LARGE SCALE GENOMIC DNA]</scope>
    <source>
        <strain evidence="3">ATCC 22294 / BCRC 22015 / CBS 2517 / CECT 1963 / NBRC 1671 / NRRL Y-8276</strain>
    </source>
</reference>
<accession>H2AU94</accession>
<keyword evidence="3" id="KW-1185">Reference proteome</keyword>
<protein>
    <submittedName>
        <fullName evidence="2">Uncharacterized protein</fullName>
    </submittedName>
</protein>
<proteinExistence type="predicted"/>
<evidence type="ECO:0000256" key="1">
    <source>
        <dbReference type="SAM" id="Phobius"/>
    </source>
</evidence>
<organism evidence="2 3">
    <name type="scientific">Kazachstania africana (strain ATCC 22294 / BCRC 22015 / CBS 2517 / CECT 1963 / NBRC 1671 / NRRL Y-8276)</name>
    <name type="common">Yeast</name>
    <name type="synonym">Kluyveromyces africanus</name>
    <dbReference type="NCBI Taxonomy" id="1071382"/>
    <lineage>
        <taxon>Eukaryota</taxon>
        <taxon>Fungi</taxon>
        <taxon>Dikarya</taxon>
        <taxon>Ascomycota</taxon>
        <taxon>Saccharomycotina</taxon>
        <taxon>Saccharomycetes</taxon>
        <taxon>Saccharomycetales</taxon>
        <taxon>Saccharomycetaceae</taxon>
        <taxon>Kazachstania</taxon>
    </lineage>
</organism>